<dbReference type="Proteomes" id="UP000479710">
    <property type="component" value="Unassembled WGS sequence"/>
</dbReference>
<gene>
    <name evidence="2" type="ORF">E2562_023871</name>
</gene>
<dbReference type="AlphaFoldDB" id="A0A6G1D779"/>
<proteinExistence type="predicted"/>
<feature type="compositionally biased region" description="Pro residues" evidence="1">
    <location>
        <begin position="47"/>
        <end position="56"/>
    </location>
</feature>
<accession>A0A6G1D779</accession>
<organism evidence="2 3">
    <name type="scientific">Oryza meyeriana var. granulata</name>
    <dbReference type="NCBI Taxonomy" id="110450"/>
    <lineage>
        <taxon>Eukaryota</taxon>
        <taxon>Viridiplantae</taxon>
        <taxon>Streptophyta</taxon>
        <taxon>Embryophyta</taxon>
        <taxon>Tracheophyta</taxon>
        <taxon>Spermatophyta</taxon>
        <taxon>Magnoliopsida</taxon>
        <taxon>Liliopsida</taxon>
        <taxon>Poales</taxon>
        <taxon>Poaceae</taxon>
        <taxon>BOP clade</taxon>
        <taxon>Oryzoideae</taxon>
        <taxon>Oryzeae</taxon>
        <taxon>Oryzinae</taxon>
        <taxon>Oryza</taxon>
        <taxon>Oryza meyeriana</taxon>
    </lineage>
</organism>
<reference evidence="2 3" key="1">
    <citation type="submission" date="2019-11" db="EMBL/GenBank/DDBJ databases">
        <title>Whole genome sequence of Oryza granulata.</title>
        <authorList>
            <person name="Li W."/>
        </authorList>
    </citation>
    <scope>NUCLEOTIDE SEQUENCE [LARGE SCALE GENOMIC DNA]</scope>
    <source>
        <strain evidence="3">cv. Menghai</strain>
        <tissue evidence="2">Leaf</tissue>
    </source>
</reference>
<evidence type="ECO:0000313" key="2">
    <source>
        <dbReference type="EMBL" id="KAF0908250.1"/>
    </source>
</evidence>
<comment type="caution">
    <text evidence="2">The sequence shown here is derived from an EMBL/GenBank/DDBJ whole genome shotgun (WGS) entry which is preliminary data.</text>
</comment>
<evidence type="ECO:0000256" key="1">
    <source>
        <dbReference type="SAM" id="MobiDB-lite"/>
    </source>
</evidence>
<feature type="region of interest" description="Disordered" evidence="1">
    <location>
        <begin position="27"/>
        <end position="68"/>
    </location>
</feature>
<sequence>MALEKLQVAGASEKLLEVFNKRYISLRHRRRRGKETRSSPSCSNCPPSWPSPPAAPPTSASPSPPRATALSFPSLRVSYDPNRPSSLLSLAIVLGSSPDSRPFPGAASAITMAVEVNTAGVVSFSGSWDSVRWLTG</sequence>
<name>A0A6G1D779_9ORYZ</name>
<protein>
    <submittedName>
        <fullName evidence="2">Uncharacterized protein</fullName>
    </submittedName>
</protein>
<feature type="compositionally biased region" description="Low complexity" evidence="1">
    <location>
        <begin position="57"/>
        <end position="68"/>
    </location>
</feature>
<evidence type="ECO:0000313" key="3">
    <source>
        <dbReference type="Proteomes" id="UP000479710"/>
    </source>
</evidence>
<dbReference type="EMBL" id="SPHZ02000007">
    <property type="protein sequence ID" value="KAF0908250.1"/>
    <property type="molecule type" value="Genomic_DNA"/>
</dbReference>
<keyword evidence="3" id="KW-1185">Reference proteome</keyword>